<dbReference type="RefSeq" id="WP_093254754.1">
    <property type="nucleotide sequence ID" value="NZ_FNQM01000011.1"/>
</dbReference>
<feature type="transmembrane region" description="Helical" evidence="1">
    <location>
        <begin position="51"/>
        <end position="72"/>
    </location>
</feature>
<evidence type="ECO:0000313" key="3">
    <source>
        <dbReference type="Proteomes" id="UP000198703"/>
    </source>
</evidence>
<sequence length="273" mass="29372">MSDANAGADDLVGARVVGELARRAPTIRTITVEDVSAALREGAEDFRAMPAFGMAIGLLFAIGGMAMLALAYQYDMVVLVFPMLAGFALIGPFAAMGLYEASRRRDAGQAVGLGDLFNIRRATTNVNILFLGFILLFAVFVWLRVALLIYALFFGLSPTPLDHLLSEVFTTVNGFTFMLVGNAVGAGFAFVVFSITVVSFPYMLEKDVDPVTAVALSVSAVAKNLMPLLGWGLFVAIALAASWLPFFLGLIVVLPVLGHATWRLYKRMIVHPD</sequence>
<dbReference type="OrthoDB" id="9809543at2"/>
<keyword evidence="3" id="KW-1185">Reference proteome</keyword>
<accession>A0A1H4DRV2</accession>
<evidence type="ECO:0000313" key="2">
    <source>
        <dbReference type="EMBL" id="SEA75505.1"/>
    </source>
</evidence>
<protein>
    <submittedName>
        <fullName evidence="2">Uncharacterized membrane protein</fullName>
    </submittedName>
</protein>
<feature type="transmembrane region" description="Helical" evidence="1">
    <location>
        <begin position="246"/>
        <end position="265"/>
    </location>
</feature>
<dbReference type="EMBL" id="FNQM01000011">
    <property type="protein sequence ID" value="SEA75505.1"/>
    <property type="molecule type" value="Genomic_DNA"/>
</dbReference>
<keyword evidence="1" id="KW-1133">Transmembrane helix</keyword>
<keyword evidence="1" id="KW-0812">Transmembrane</keyword>
<feature type="transmembrane region" description="Helical" evidence="1">
    <location>
        <begin position="175"/>
        <end position="202"/>
    </location>
</feature>
<dbReference type="InterPro" id="IPR018692">
    <property type="entry name" value="DUF2189"/>
</dbReference>
<feature type="transmembrane region" description="Helical" evidence="1">
    <location>
        <begin position="128"/>
        <end position="155"/>
    </location>
</feature>
<feature type="transmembrane region" description="Helical" evidence="1">
    <location>
        <begin position="214"/>
        <end position="240"/>
    </location>
</feature>
<dbReference type="Pfam" id="PF09955">
    <property type="entry name" value="DUF2189"/>
    <property type="match status" value="1"/>
</dbReference>
<reference evidence="2 3" key="1">
    <citation type="submission" date="2016-10" db="EMBL/GenBank/DDBJ databases">
        <authorList>
            <person name="de Groot N.N."/>
        </authorList>
    </citation>
    <scope>NUCLEOTIDE SEQUENCE [LARGE SCALE GENOMIC DNA]</scope>
    <source>
        <strain evidence="2 3">DSM 15345</strain>
    </source>
</reference>
<proteinExistence type="predicted"/>
<evidence type="ECO:0000256" key="1">
    <source>
        <dbReference type="SAM" id="Phobius"/>
    </source>
</evidence>
<keyword evidence="1" id="KW-0472">Membrane</keyword>
<gene>
    <name evidence="2" type="ORF">SAMN05444370_1117</name>
</gene>
<dbReference type="AlphaFoldDB" id="A0A1H4DRV2"/>
<dbReference type="Proteomes" id="UP000198703">
    <property type="component" value="Unassembled WGS sequence"/>
</dbReference>
<name>A0A1H4DRV2_9RHOB</name>
<feature type="transmembrane region" description="Helical" evidence="1">
    <location>
        <begin position="78"/>
        <end position="99"/>
    </location>
</feature>
<organism evidence="2 3">
    <name type="scientific">Rubrimonas cliftonensis</name>
    <dbReference type="NCBI Taxonomy" id="89524"/>
    <lineage>
        <taxon>Bacteria</taxon>
        <taxon>Pseudomonadati</taxon>
        <taxon>Pseudomonadota</taxon>
        <taxon>Alphaproteobacteria</taxon>
        <taxon>Rhodobacterales</taxon>
        <taxon>Paracoccaceae</taxon>
        <taxon>Rubrimonas</taxon>
    </lineage>
</organism>